<gene>
    <name evidence="2" type="ORF">PENSUB_5805</name>
</gene>
<dbReference type="EMBL" id="MNBE01000579">
    <property type="protein sequence ID" value="OKP07690.1"/>
    <property type="molecule type" value="Genomic_DNA"/>
</dbReference>
<name>A0A1Q5U5F0_9EURO</name>
<feature type="region of interest" description="Disordered" evidence="1">
    <location>
        <begin position="62"/>
        <end position="106"/>
    </location>
</feature>
<protein>
    <submittedName>
        <fullName evidence="2">Uncharacterized protein</fullName>
    </submittedName>
</protein>
<reference evidence="2 3" key="1">
    <citation type="submission" date="2016-10" db="EMBL/GenBank/DDBJ databases">
        <title>Genome sequence of the ascomycete fungus Penicillium subrubescens.</title>
        <authorList>
            <person name="De Vries R.P."/>
            <person name="Peng M."/>
            <person name="Dilokpimol A."/>
            <person name="Hilden K."/>
            <person name="Makela M.R."/>
            <person name="Grigoriev I."/>
            <person name="Riley R."/>
            <person name="Granchi Z."/>
        </authorList>
    </citation>
    <scope>NUCLEOTIDE SEQUENCE [LARGE SCALE GENOMIC DNA]</scope>
    <source>
        <strain evidence="2 3">CBS 132785</strain>
    </source>
</reference>
<evidence type="ECO:0000313" key="3">
    <source>
        <dbReference type="Proteomes" id="UP000186955"/>
    </source>
</evidence>
<sequence length="129" mass="14094">MAELTHRFFYESLSVAQRLTSCVATVDENPTIARVQEQYCRPPLADLVSSSFLGRLGVSDPCRAEPSTSGPSNKGLPSALAQRDAGWGRHSRSRNADHGGIEAAPLGDVNRGWSPKHATWWSFFPQKLA</sequence>
<dbReference type="AlphaFoldDB" id="A0A1Q5U5F0"/>
<evidence type="ECO:0000313" key="2">
    <source>
        <dbReference type="EMBL" id="OKP07690.1"/>
    </source>
</evidence>
<accession>A0A1Q5U5F0</accession>
<evidence type="ECO:0000256" key="1">
    <source>
        <dbReference type="SAM" id="MobiDB-lite"/>
    </source>
</evidence>
<comment type="caution">
    <text evidence="2">The sequence shown here is derived from an EMBL/GenBank/DDBJ whole genome shotgun (WGS) entry which is preliminary data.</text>
</comment>
<keyword evidence="3" id="KW-1185">Reference proteome</keyword>
<proteinExistence type="predicted"/>
<dbReference type="Proteomes" id="UP000186955">
    <property type="component" value="Unassembled WGS sequence"/>
</dbReference>
<organism evidence="2 3">
    <name type="scientific">Penicillium subrubescens</name>
    <dbReference type="NCBI Taxonomy" id="1316194"/>
    <lineage>
        <taxon>Eukaryota</taxon>
        <taxon>Fungi</taxon>
        <taxon>Dikarya</taxon>
        <taxon>Ascomycota</taxon>
        <taxon>Pezizomycotina</taxon>
        <taxon>Eurotiomycetes</taxon>
        <taxon>Eurotiomycetidae</taxon>
        <taxon>Eurotiales</taxon>
        <taxon>Aspergillaceae</taxon>
        <taxon>Penicillium</taxon>
    </lineage>
</organism>